<dbReference type="RefSeq" id="XP_006697692.1">
    <property type="nucleotide sequence ID" value="XM_006697629.1"/>
</dbReference>
<protein>
    <submittedName>
        <fullName evidence="2">Uncharacterized protein</fullName>
    </submittedName>
</protein>
<dbReference type="OMA" id="HQNAPEV"/>
<dbReference type="KEGG" id="cthr:CTHT_0074400"/>
<feature type="compositionally biased region" description="Low complexity" evidence="1">
    <location>
        <begin position="964"/>
        <end position="995"/>
    </location>
</feature>
<feature type="region of interest" description="Disordered" evidence="1">
    <location>
        <begin position="924"/>
        <end position="998"/>
    </location>
</feature>
<reference evidence="2 3" key="1">
    <citation type="journal article" date="2011" name="Cell">
        <title>Insight into structure and assembly of the nuclear pore complex by utilizing the genome of a eukaryotic thermophile.</title>
        <authorList>
            <person name="Amlacher S."/>
            <person name="Sarges P."/>
            <person name="Flemming D."/>
            <person name="van Noort V."/>
            <person name="Kunze R."/>
            <person name="Devos D.P."/>
            <person name="Arumugam M."/>
            <person name="Bork P."/>
            <person name="Hurt E."/>
        </authorList>
    </citation>
    <scope>NUCLEOTIDE SEQUENCE [LARGE SCALE GENOMIC DNA]</scope>
    <source>
        <strain evidence="3">DSM 1495 / CBS 144.50 / IMI 039719</strain>
    </source>
</reference>
<dbReference type="eggNOG" id="ENOG502T60B">
    <property type="taxonomic scope" value="Eukaryota"/>
</dbReference>
<proteinExistence type="predicted"/>
<organism evidence="3">
    <name type="scientific">Chaetomium thermophilum (strain DSM 1495 / CBS 144.50 / IMI 039719)</name>
    <name type="common">Thermochaetoides thermophila</name>
    <dbReference type="NCBI Taxonomy" id="759272"/>
    <lineage>
        <taxon>Eukaryota</taxon>
        <taxon>Fungi</taxon>
        <taxon>Dikarya</taxon>
        <taxon>Ascomycota</taxon>
        <taxon>Pezizomycotina</taxon>
        <taxon>Sordariomycetes</taxon>
        <taxon>Sordariomycetidae</taxon>
        <taxon>Sordariales</taxon>
        <taxon>Chaetomiaceae</taxon>
        <taxon>Thermochaetoides</taxon>
    </lineage>
</organism>
<accession>G0SI40</accession>
<dbReference type="GeneID" id="18261478"/>
<evidence type="ECO:0000256" key="1">
    <source>
        <dbReference type="SAM" id="MobiDB-lite"/>
    </source>
</evidence>
<evidence type="ECO:0000313" key="2">
    <source>
        <dbReference type="EMBL" id="EGS17110.1"/>
    </source>
</evidence>
<evidence type="ECO:0000313" key="3">
    <source>
        <dbReference type="Proteomes" id="UP000008066"/>
    </source>
</evidence>
<sequence>MAAPGNFPATAMMLGAGAMPAFAIARKPLGCVALPGVGPLKPINEVFTSFYHDLLAIPTADPAVVAVKPVDPVSSKVPSSPVLSTHAVSPAPEPAVDDGLEAAKEANAPQEEALAQQLASDDPVIGQAVVDHVVSTSDAVEQVQSSEDIVVNHAGTKSDDPAVPVANGVSVNEKELVAPLEETTTAESIPVDTIKDDAATAEDQQPVEPVEVELTLVVPAEETVSATETVSDAKDSAELVQVDAQPVVKFKAVEELVPAVEDSSVDVSERAQVDAQTAVETESVLEVTRDVPVENMTFEAAAEESAPAEELQPEVKETVQVNIFPVEQDAVTEVSKGTVEEPVKEATEVKETPAAVASDAPVESFPVVEPEVPAQEAETVTSELEKPVTVEDAAQVKTAKAIPHVEKTSVREVPVDVSTGVPIENAVETPVKVPVEALVQSAVEVHVEAVTEAPVEESPVEQTSIEAPVEESAVAEYPASTVESTPKADVPAADPQPAVVETKNAAVSTETVSTVADAAPESAEDVIAAITEVPNQTVPVREIPTPATQEFIGDATPEAETREAEISAAAKPRVVTEEVVETLSSIVEESVSPIVEVSASQIEPVSKEIPEVAVEPAESTVSEAFEAIEASVTVEQDAPVDVSFESEVPIVEVEPGTSETVKVTASAEESVADPQNAPSVETELVAAETEILAETQGNPTARAEAVVEETVQDAAVPKIENLSALDAKYDAEAPSQKIVKVTQFAVEETTVTVEEQETTETGAPTAANEPVQPVIGDRIEGTAQVTSETEQNVAVGASESQTEASTEIESVPITENMETAAENATETVTEVATTFESQKLDVEPTFVVPVLPVILEDDFDAAVSTNFDCEFERFLVDAEAWFVPQLVKNGSNKSERDSSQNVDSALNVQNLRLEKAARSLTLTSPILPASSPSGCSTPVSVSRPTTPGPAAGVRKATMGHSLQSRSASSSSTASRSTASAALSPSSRSTTSPGTPINEVIEPLTAVKKGAVVQQENALESRD</sequence>
<dbReference type="HOGENOM" id="CLU_295773_0_0_1"/>
<name>G0SI40_CHATD</name>
<gene>
    <name evidence="2" type="ORF">CTHT_0074400</name>
</gene>
<dbReference type="EMBL" id="GL988048">
    <property type="protein sequence ID" value="EGS17110.1"/>
    <property type="molecule type" value="Genomic_DNA"/>
</dbReference>
<feature type="region of interest" description="Disordered" evidence="1">
    <location>
        <begin position="788"/>
        <end position="807"/>
    </location>
</feature>
<feature type="compositionally biased region" description="Polar residues" evidence="1">
    <location>
        <begin position="924"/>
        <end position="945"/>
    </location>
</feature>
<keyword evidence="3" id="KW-1185">Reference proteome</keyword>
<dbReference type="AlphaFoldDB" id="G0SI40"/>
<dbReference type="Proteomes" id="UP000008066">
    <property type="component" value="Unassembled WGS sequence"/>
</dbReference>
<dbReference type="STRING" id="759272.G0SI40"/>
<dbReference type="OrthoDB" id="10674022at2759"/>